<keyword evidence="1" id="KW-1133">Transmembrane helix</keyword>
<keyword evidence="1" id="KW-0812">Transmembrane</keyword>
<proteinExistence type="predicted"/>
<feature type="transmembrane region" description="Helical" evidence="1">
    <location>
        <begin position="111"/>
        <end position="129"/>
    </location>
</feature>
<name>A0A7R7TEB7_THETH</name>
<reference evidence="3" key="1">
    <citation type="submission" date="2021-01" db="EMBL/GenBank/DDBJ databases">
        <title>Complete Genome Sequence of Thermus thermophilus Strain HB5018, Isolated from Mine Onsen Hot Spring.</title>
        <authorList>
            <person name="Miyazaki K."/>
            <person name="Moriya T."/>
            <person name="Nemoto N."/>
            <person name="Oshima T."/>
            <person name="Yura K."/>
            <person name="Bessho Y."/>
        </authorList>
    </citation>
    <scope>NUCLEOTIDE SEQUENCE [LARGE SCALE GENOMIC DNA]</scope>
    <source>
        <strain evidence="3">HB5018</strain>
    </source>
</reference>
<feature type="transmembrane region" description="Helical" evidence="1">
    <location>
        <begin position="259"/>
        <end position="283"/>
    </location>
</feature>
<evidence type="ECO:0000313" key="3">
    <source>
        <dbReference type="Proteomes" id="UP000596099"/>
    </source>
</evidence>
<dbReference type="Pfam" id="PF04087">
    <property type="entry name" value="DUF389"/>
    <property type="match status" value="1"/>
</dbReference>
<dbReference type="Proteomes" id="UP000596099">
    <property type="component" value="Chromosome"/>
</dbReference>
<dbReference type="RefSeq" id="WP_011173492.1">
    <property type="nucleotide sequence ID" value="NZ_AP019801.1"/>
</dbReference>
<dbReference type="PANTHER" id="PTHR20992:SF9">
    <property type="entry name" value="AT15442P-RELATED"/>
    <property type="match status" value="1"/>
</dbReference>
<evidence type="ECO:0000256" key="1">
    <source>
        <dbReference type="SAM" id="Phobius"/>
    </source>
</evidence>
<feature type="transmembrane region" description="Helical" evidence="1">
    <location>
        <begin position="304"/>
        <end position="322"/>
    </location>
</feature>
<organism evidence="2 3">
    <name type="scientific">Thermus thermophilus</name>
    <dbReference type="NCBI Taxonomy" id="274"/>
    <lineage>
        <taxon>Bacteria</taxon>
        <taxon>Thermotogati</taxon>
        <taxon>Deinococcota</taxon>
        <taxon>Deinococci</taxon>
        <taxon>Thermales</taxon>
        <taxon>Thermaceae</taxon>
        <taxon>Thermus</taxon>
    </lineage>
</organism>
<feature type="transmembrane region" description="Helical" evidence="1">
    <location>
        <begin position="209"/>
        <end position="227"/>
    </location>
</feature>
<feature type="transmembrane region" description="Helical" evidence="1">
    <location>
        <begin position="170"/>
        <end position="189"/>
    </location>
</feature>
<evidence type="ECO:0000313" key="2">
    <source>
        <dbReference type="EMBL" id="BCP66603.1"/>
    </source>
</evidence>
<keyword evidence="1" id="KW-0472">Membrane</keyword>
<dbReference type="InterPro" id="IPR005240">
    <property type="entry name" value="DUF389"/>
</dbReference>
<sequence length="329" mass="33954">MPLRVLLFAVPEKDEEAVAALLAEAGPWAAWRSREGGEVLYHVFLEAGQVEPVSDALQNRFGKALRLAVLPVEAVVPPPEEAKPPEEKPSPERVSREELYQELSEASEAGGVYLALVALATLVAAVGLVKGSAALVIGAMVIAPLLGPAMALALGSALGDLDLFRKAFRTLLLGVALASGLSLALGFFLPVDPSAPELAPRTRPGLEDVAVALAAGVAGALGFTTGAPAALVGVMVAVALLPPLTAAGLLSGAGYPEKAFGAVLLFAVNVASVNLAGVATFLLQRVRPRTFWEAERAARASRTALLLWGLSLALLAGLLYLAQRVLPGF</sequence>
<gene>
    <name evidence="2" type="ORF">TthHB5018_15370</name>
</gene>
<accession>A0A7R7TEB7</accession>
<dbReference type="PANTHER" id="PTHR20992">
    <property type="entry name" value="AT15442P-RELATED"/>
    <property type="match status" value="1"/>
</dbReference>
<protein>
    <submittedName>
        <fullName evidence="2">DUF389 domain-containing protein</fullName>
    </submittedName>
</protein>
<feature type="transmembrane region" description="Helical" evidence="1">
    <location>
        <begin position="135"/>
        <end position="158"/>
    </location>
</feature>
<dbReference type="AlphaFoldDB" id="A0A7R7TEB7"/>
<dbReference type="EMBL" id="AP024270">
    <property type="protein sequence ID" value="BCP66603.1"/>
    <property type="molecule type" value="Genomic_DNA"/>
</dbReference>
<dbReference type="NCBIfam" id="TIGR00341">
    <property type="entry name" value="TIGR00341 family protein"/>
    <property type="match status" value="1"/>
</dbReference>